<dbReference type="EMBL" id="SMMG02000002">
    <property type="protein sequence ID" value="KAA3484812.1"/>
    <property type="molecule type" value="Genomic_DNA"/>
</dbReference>
<gene>
    <name evidence="1" type="ORF">EPI10_006871</name>
</gene>
<dbReference type="AlphaFoldDB" id="A0A5B6WVB8"/>
<accession>A0A5B6WVB8</accession>
<sequence length="113" mass="13229">MARWMLREYTLPTLDVVRGSIEWSTINTNNFEIKMTTIQMIQNTLQFKRIMVEDPNKHLKWFLQLCDTFKYNGPSDDAVHNNLQRDGNEHAKAIALRSSKALKPPITTIHEEE</sequence>
<keyword evidence="2" id="KW-1185">Reference proteome</keyword>
<dbReference type="OrthoDB" id="1740797at2759"/>
<reference evidence="2" key="1">
    <citation type="journal article" date="2019" name="Plant Biotechnol. J.">
        <title>Genome sequencing of the Australian wild diploid species Gossypium australe highlights disease resistance and delayed gland morphogenesis.</title>
        <authorList>
            <person name="Cai Y."/>
            <person name="Cai X."/>
            <person name="Wang Q."/>
            <person name="Wang P."/>
            <person name="Zhang Y."/>
            <person name="Cai C."/>
            <person name="Xu Y."/>
            <person name="Wang K."/>
            <person name="Zhou Z."/>
            <person name="Wang C."/>
            <person name="Geng S."/>
            <person name="Li B."/>
            <person name="Dong Q."/>
            <person name="Hou Y."/>
            <person name="Wang H."/>
            <person name="Ai P."/>
            <person name="Liu Z."/>
            <person name="Yi F."/>
            <person name="Sun M."/>
            <person name="An G."/>
            <person name="Cheng J."/>
            <person name="Zhang Y."/>
            <person name="Shi Q."/>
            <person name="Xie Y."/>
            <person name="Shi X."/>
            <person name="Chang Y."/>
            <person name="Huang F."/>
            <person name="Chen Y."/>
            <person name="Hong S."/>
            <person name="Mi L."/>
            <person name="Sun Q."/>
            <person name="Zhang L."/>
            <person name="Zhou B."/>
            <person name="Peng R."/>
            <person name="Zhang X."/>
            <person name="Liu F."/>
        </authorList>
    </citation>
    <scope>NUCLEOTIDE SEQUENCE [LARGE SCALE GENOMIC DNA]</scope>
    <source>
        <strain evidence="2">cv. PA1801</strain>
    </source>
</reference>
<name>A0A5B6WVB8_9ROSI</name>
<organism evidence="1 2">
    <name type="scientific">Gossypium australe</name>
    <dbReference type="NCBI Taxonomy" id="47621"/>
    <lineage>
        <taxon>Eukaryota</taxon>
        <taxon>Viridiplantae</taxon>
        <taxon>Streptophyta</taxon>
        <taxon>Embryophyta</taxon>
        <taxon>Tracheophyta</taxon>
        <taxon>Spermatophyta</taxon>
        <taxon>Magnoliopsida</taxon>
        <taxon>eudicotyledons</taxon>
        <taxon>Gunneridae</taxon>
        <taxon>Pentapetalae</taxon>
        <taxon>rosids</taxon>
        <taxon>malvids</taxon>
        <taxon>Malvales</taxon>
        <taxon>Malvaceae</taxon>
        <taxon>Malvoideae</taxon>
        <taxon>Gossypium</taxon>
    </lineage>
</organism>
<dbReference type="Proteomes" id="UP000325315">
    <property type="component" value="Unassembled WGS sequence"/>
</dbReference>
<protein>
    <submittedName>
        <fullName evidence="1">Integrase-like protein</fullName>
    </submittedName>
</protein>
<comment type="caution">
    <text evidence="1">The sequence shown here is derived from an EMBL/GenBank/DDBJ whole genome shotgun (WGS) entry which is preliminary data.</text>
</comment>
<evidence type="ECO:0000313" key="1">
    <source>
        <dbReference type="EMBL" id="KAA3484812.1"/>
    </source>
</evidence>
<proteinExistence type="predicted"/>
<evidence type="ECO:0000313" key="2">
    <source>
        <dbReference type="Proteomes" id="UP000325315"/>
    </source>
</evidence>